<comment type="caution">
    <text evidence="1">The sequence shown here is derived from an EMBL/GenBank/DDBJ whole genome shotgun (WGS) entry which is preliminary data.</text>
</comment>
<dbReference type="EMBL" id="NJES01000686">
    <property type="protein sequence ID" value="PHH69956.1"/>
    <property type="molecule type" value="Genomic_DNA"/>
</dbReference>
<keyword evidence="2" id="KW-1185">Reference proteome</keyword>
<name>A0A2C5YQF9_9HYPO</name>
<protein>
    <submittedName>
        <fullName evidence="1">Uncharacterized protein</fullName>
    </submittedName>
</protein>
<reference evidence="1 2" key="1">
    <citation type="submission" date="2017-06" db="EMBL/GenBank/DDBJ databases">
        <title>Ant-infecting Ophiocordyceps genomes reveal a high diversity of potential behavioral manipulation genes and a possible major role for enterotoxins.</title>
        <authorList>
            <person name="De Bekker C."/>
            <person name="Evans H.C."/>
            <person name="Brachmann A."/>
            <person name="Hughes D.P."/>
        </authorList>
    </citation>
    <scope>NUCLEOTIDE SEQUENCE [LARGE SCALE GENOMIC DNA]</scope>
    <source>
        <strain evidence="1 2">Map16</strain>
    </source>
</reference>
<accession>A0A2C5YQF9</accession>
<dbReference type="AlphaFoldDB" id="A0A2C5YQF9"/>
<evidence type="ECO:0000313" key="2">
    <source>
        <dbReference type="Proteomes" id="UP000226431"/>
    </source>
</evidence>
<dbReference type="Proteomes" id="UP000226431">
    <property type="component" value="Unassembled WGS sequence"/>
</dbReference>
<gene>
    <name evidence="1" type="ORF">CDD80_6340</name>
</gene>
<evidence type="ECO:0000313" key="1">
    <source>
        <dbReference type="EMBL" id="PHH69956.1"/>
    </source>
</evidence>
<organism evidence="1 2">
    <name type="scientific">Ophiocordyceps camponoti-rufipedis</name>
    <dbReference type="NCBI Taxonomy" id="2004952"/>
    <lineage>
        <taxon>Eukaryota</taxon>
        <taxon>Fungi</taxon>
        <taxon>Dikarya</taxon>
        <taxon>Ascomycota</taxon>
        <taxon>Pezizomycotina</taxon>
        <taxon>Sordariomycetes</taxon>
        <taxon>Hypocreomycetidae</taxon>
        <taxon>Hypocreales</taxon>
        <taxon>Ophiocordycipitaceae</taxon>
        <taxon>Ophiocordyceps</taxon>
    </lineage>
</organism>
<proteinExistence type="predicted"/>
<sequence length="96" mass="11061">MWEAGRRPDEPIGQTVERIVVLTTCPASRIQFKLRTNQQAYEDEAYYEPAVIDGRHIYLRKIELQHPPRPTVKHQRVPAANAVTLVGERRPQPPAH</sequence>